<evidence type="ECO:0000313" key="7">
    <source>
        <dbReference type="Proteomes" id="UP000179536"/>
    </source>
</evidence>
<feature type="transmembrane region" description="Helical" evidence="1">
    <location>
        <begin position="6"/>
        <end position="30"/>
    </location>
</feature>
<dbReference type="RefSeq" id="WP_041696084.1">
    <property type="nucleotide sequence ID" value="NZ_CP056042.1"/>
</dbReference>
<name>A0AAE5AQZ9_AGRVI</name>
<dbReference type="Proteomes" id="UP000179454">
    <property type="component" value="Unassembled WGS sequence"/>
</dbReference>
<evidence type="ECO:0000313" key="5">
    <source>
        <dbReference type="EMBL" id="MUZ57788.1"/>
    </source>
</evidence>
<evidence type="ECO:0000313" key="3">
    <source>
        <dbReference type="EMBL" id="MUO41054.1"/>
    </source>
</evidence>
<organism evidence="2 9">
    <name type="scientific">Agrobacterium vitis</name>
    <name type="common">Rhizobium vitis</name>
    <dbReference type="NCBI Taxonomy" id="373"/>
    <lineage>
        <taxon>Bacteria</taxon>
        <taxon>Pseudomonadati</taxon>
        <taxon>Pseudomonadota</taxon>
        <taxon>Alphaproteobacteria</taxon>
        <taxon>Hyphomicrobiales</taxon>
        <taxon>Rhizobiaceae</taxon>
        <taxon>Rhizobium/Agrobacterium group</taxon>
        <taxon>Agrobacterium</taxon>
    </lineage>
</organism>
<dbReference type="EMBL" id="JACXXJ020000005">
    <property type="protein sequence ID" value="MBF2717546.1"/>
    <property type="molecule type" value="Genomic_DNA"/>
</dbReference>
<dbReference type="Proteomes" id="UP000179536">
    <property type="component" value="Unassembled WGS sequence"/>
</dbReference>
<keyword evidence="1" id="KW-1133">Transmembrane helix</keyword>
<evidence type="ECO:0000313" key="4">
    <source>
        <dbReference type="EMBL" id="MUP11278.1"/>
    </source>
</evidence>
<reference evidence="6 7" key="1">
    <citation type="submission" date="2019-11" db="EMBL/GenBank/DDBJ databases">
        <title>Whole-genome sequencing of Allorhizobium vitis.</title>
        <authorList>
            <person name="Gan H.M."/>
            <person name="Savka M.A."/>
        </authorList>
    </citation>
    <scope>NUCLEOTIDE SEQUENCE [LARGE SCALE GENOMIC DNA]</scope>
    <source>
        <strain evidence="4 7">RF2/1</strain>
        <strain evidence="3 6">T1/7</strain>
    </source>
</reference>
<protein>
    <submittedName>
        <fullName evidence="2">Uncharacterized protein</fullName>
    </submittedName>
</protein>
<dbReference type="Proteomes" id="UP000655037">
    <property type="component" value="Unassembled WGS sequence"/>
</dbReference>
<dbReference type="Proteomes" id="UP000436692">
    <property type="component" value="Unassembled WGS sequence"/>
</dbReference>
<evidence type="ECO:0000313" key="2">
    <source>
        <dbReference type="EMBL" id="MBF2717546.1"/>
    </source>
</evidence>
<evidence type="ECO:0000313" key="8">
    <source>
        <dbReference type="Proteomes" id="UP000436692"/>
    </source>
</evidence>
<evidence type="ECO:0000313" key="9">
    <source>
        <dbReference type="Proteomes" id="UP000655037"/>
    </source>
</evidence>
<reference evidence="5 8" key="2">
    <citation type="submission" date="2019-12" db="EMBL/GenBank/DDBJ databases">
        <title>Whole-genome sequencing of Allorhizobium vitis.</title>
        <authorList>
            <person name="Gan H.M."/>
            <person name="Szegedi E."/>
            <person name="Burr T."/>
            <person name="Savka M.A."/>
        </authorList>
    </citation>
    <scope>NUCLEOTIDE SEQUENCE [LARGE SCALE GENOMIC DNA]</scope>
    <source>
        <strain evidence="5 8">CG989</strain>
    </source>
</reference>
<dbReference type="EMBL" id="WPHM01000004">
    <property type="protein sequence ID" value="MUZ57788.1"/>
    <property type="molecule type" value="Genomic_DNA"/>
</dbReference>
<sequence>MEQAVLTASLTLTSAVIGGAVVAWLTHLLSSRREKYNKRRELIVKYLLETYDAIATPSFVSPQDEMQAIERAVDRVQVFGDPELLRLTKKYSDDLKVDGSSNTTELMKYVRSQIRRELGLTPTSEDFTILRFHELREKQ</sequence>
<proteinExistence type="predicted"/>
<accession>A0AAE5AQZ9</accession>
<evidence type="ECO:0000313" key="6">
    <source>
        <dbReference type="Proteomes" id="UP000179454"/>
    </source>
</evidence>
<reference evidence="2" key="3">
    <citation type="submission" date="2020-11" db="EMBL/GenBank/DDBJ databases">
        <title>Agrobacterium vitis strain K377 genome.</title>
        <authorList>
            <person name="Xi H."/>
        </authorList>
    </citation>
    <scope>NUCLEOTIDE SEQUENCE</scope>
    <source>
        <strain evidence="2">K377</strain>
    </source>
</reference>
<keyword evidence="6" id="KW-1185">Reference proteome</keyword>
<dbReference type="EMBL" id="MBFA02000009">
    <property type="protein sequence ID" value="MUP11278.1"/>
    <property type="molecule type" value="Genomic_DNA"/>
</dbReference>
<evidence type="ECO:0000256" key="1">
    <source>
        <dbReference type="SAM" id="Phobius"/>
    </source>
</evidence>
<keyword evidence="1" id="KW-0472">Membrane</keyword>
<keyword evidence="1" id="KW-0812">Transmembrane</keyword>
<dbReference type="AlphaFoldDB" id="A0AAE5AQZ9"/>
<dbReference type="EMBL" id="MBFE02000002">
    <property type="protein sequence ID" value="MUO41054.1"/>
    <property type="molecule type" value="Genomic_DNA"/>
</dbReference>
<comment type="caution">
    <text evidence="2">The sequence shown here is derived from an EMBL/GenBank/DDBJ whole genome shotgun (WGS) entry which is preliminary data.</text>
</comment>
<gene>
    <name evidence="4" type="ORF">BBK91_015555</name>
    <name evidence="3" type="ORF">BBL17_004470</name>
    <name evidence="5" type="ORF">GOZ95_10020</name>
    <name evidence="2" type="ORF">IEI95_025385</name>
</gene>